<dbReference type="AlphaFoldDB" id="A0AAP0FGS2"/>
<sequence>MDIVYFLPVALAPHLEFTFALEKSSLLMSIQSYKTRIYPRFTFPFWRCLNSSPGLLQIQGPPDFHLSLSWGWWPWQERTFVYFSMDYNDKCKKTFR</sequence>
<dbReference type="EMBL" id="JBBNAF010000010">
    <property type="protein sequence ID" value="KAK9107418.1"/>
    <property type="molecule type" value="Genomic_DNA"/>
</dbReference>
<protein>
    <submittedName>
        <fullName evidence="1">Uncharacterized protein</fullName>
    </submittedName>
</protein>
<evidence type="ECO:0000313" key="2">
    <source>
        <dbReference type="Proteomes" id="UP001420932"/>
    </source>
</evidence>
<organism evidence="1 2">
    <name type="scientific">Stephania yunnanensis</name>
    <dbReference type="NCBI Taxonomy" id="152371"/>
    <lineage>
        <taxon>Eukaryota</taxon>
        <taxon>Viridiplantae</taxon>
        <taxon>Streptophyta</taxon>
        <taxon>Embryophyta</taxon>
        <taxon>Tracheophyta</taxon>
        <taxon>Spermatophyta</taxon>
        <taxon>Magnoliopsida</taxon>
        <taxon>Ranunculales</taxon>
        <taxon>Menispermaceae</taxon>
        <taxon>Menispermoideae</taxon>
        <taxon>Cissampelideae</taxon>
        <taxon>Stephania</taxon>
    </lineage>
</organism>
<keyword evidence="2" id="KW-1185">Reference proteome</keyword>
<dbReference type="Proteomes" id="UP001420932">
    <property type="component" value="Unassembled WGS sequence"/>
</dbReference>
<reference evidence="1 2" key="1">
    <citation type="submission" date="2024-01" db="EMBL/GenBank/DDBJ databases">
        <title>Genome assemblies of Stephania.</title>
        <authorList>
            <person name="Yang L."/>
        </authorList>
    </citation>
    <scope>NUCLEOTIDE SEQUENCE [LARGE SCALE GENOMIC DNA]</scope>
    <source>
        <strain evidence="1">YNDBR</strain>
        <tissue evidence="1">Leaf</tissue>
    </source>
</reference>
<comment type="caution">
    <text evidence="1">The sequence shown here is derived from an EMBL/GenBank/DDBJ whole genome shotgun (WGS) entry which is preliminary data.</text>
</comment>
<name>A0AAP0FGS2_9MAGN</name>
<accession>A0AAP0FGS2</accession>
<proteinExistence type="predicted"/>
<evidence type="ECO:0000313" key="1">
    <source>
        <dbReference type="EMBL" id="KAK9107418.1"/>
    </source>
</evidence>
<gene>
    <name evidence="1" type="ORF">Syun_023429</name>
</gene>